<evidence type="ECO:0000256" key="3">
    <source>
        <dbReference type="ARBA" id="ARBA00022729"/>
    </source>
</evidence>
<proteinExistence type="predicted"/>
<dbReference type="CDD" id="cd13590">
    <property type="entry name" value="PBP2_PotD_PotF_like"/>
    <property type="match status" value="1"/>
</dbReference>
<reference evidence="6 7" key="1">
    <citation type="submission" date="2020-07" db="EMBL/GenBank/DDBJ databases">
        <title>Sequencing the genomes of 1000 actinobacteria strains.</title>
        <authorList>
            <person name="Klenk H.-P."/>
        </authorList>
    </citation>
    <scope>NUCLEOTIDE SEQUENCE [LARGE SCALE GENOMIC DNA]</scope>
    <source>
        <strain evidence="6 7">DSM 44442</strain>
    </source>
</reference>
<dbReference type="PANTHER" id="PTHR30222">
    <property type="entry name" value="SPERMIDINE/PUTRESCINE-BINDING PERIPLASMIC PROTEIN"/>
    <property type="match status" value="1"/>
</dbReference>
<keyword evidence="7" id="KW-1185">Reference proteome</keyword>
<keyword evidence="2" id="KW-0813">Transport</keyword>
<dbReference type="Pfam" id="PF13416">
    <property type="entry name" value="SBP_bac_8"/>
    <property type="match status" value="1"/>
</dbReference>
<evidence type="ECO:0000313" key="7">
    <source>
        <dbReference type="Proteomes" id="UP000572051"/>
    </source>
</evidence>
<accession>A0A7Z0ELL6</accession>
<dbReference type="SUPFAM" id="SSF53850">
    <property type="entry name" value="Periplasmic binding protein-like II"/>
    <property type="match status" value="1"/>
</dbReference>
<comment type="subcellular location">
    <subcellularLocation>
        <location evidence="1">Periplasm</location>
    </subcellularLocation>
</comment>
<dbReference type="GO" id="GO:0042597">
    <property type="term" value="C:periplasmic space"/>
    <property type="evidence" value="ECO:0007669"/>
    <property type="project" value="UniProtKB-SubCell"/>
</dbReference>
<dbReference type="Proteomes" id="UP000572051">
    <property type="component" value="Unassembled WGS sequence"/>
</dbReference>
<feature type="region of interest" description="Disordered" evidence="5">
    <location>
        <begin position="1"/>
        <end position="42"/>
    </location>
</feature>
<evidence type="ECO:0000313" key="6">
    <source>
        <dbReference type="EMBL" id="NYJ34355.1"/>
    </source>
</evidence>
<dbReference type="AlphaFoldDB" id="A0A7Z0ELL6"/>
<comment type="caution">
    <text evidence="6">The sequence shown here is derived from an EMBL/GenBank/DDBJ whole genome shotgun (WGS) entry which is preliminary data.</text>
</comment>
<evidence type="ECO:0000256" key="2">
    <source>
        <dbReference type="ARBA" id="ARBA00022448"/>
    </source>
</evidence>
<dbReference type="PANTHER" id="PTHR30222:SF17">
    <property type="entry name" value="SPERMIDINE_PUTRESCINE-BINDING PERIPLASMIC PROTEIN"/>
    <property type="match status" value="1"/>
</dbReference>
<keyword evidence="3" id="KW-0732">Signal</keyword>
<dbReference type="GO" id="GO:0019808">
    <property type="term" value="F:polyamine binding"/>
    <property type="evidence" value="ECO:0007669"/>
    <property type="project" value="InterPro"/>
</dbReference>
<evidence type="ECO:0000256" key="5">
    <source>
        <dbReference type="SAM" id="MobiDB-lite"/>
    </source>
</evidence>
<evidence type="ECO:0000256" key="1">
    <source>
        <dbReference type="ARBA" id="ARBA00004418"/>
    </source>
</evidence>
<dbReference type="Gene3D" id="3.40.190.10">
    <property type="entry name" value="Periplasmic binding protein-like II"/>
    <property type="match status" value="2"/>
</dbReference>
<protein>
    <submittedName>
        <fullName evidence="6">Spermidine/putrescine transport system substrate-binding protein</fullName>
    </submittedName>
</protein>
<evidence type="ECO:0000256" key="4">
    <source>
        <dbReference type="ARBA" id="ARBA00022764"/>
    </source>
</evidence>
<dbReference type="InterPro" id="IPR001188">
    <property type="entry name" value="Sperm_putr-bd"/>
</dbReference>
<sequence length="448" mass="49458">MSNRPRPNNNPALPSPATARGALRAGAGSPQRTPAALSPLLRGLTRARRSPLVLPGMTRRRTLQAGGAAAAALALSACGVGGQQRDPAASEDYWADKEQTGSLRFANWPLYMDSERTQLQQFTESTGIEVDYKEDVQEAASFFGQIQPRLANGDDTGYDLMVLPNGFELAKLIELGYLVQLDHTRLPNYAEYAGESYKNTAYDPGNQFTVPYTSGITGIAYNPDYVDREITSIADLWDPEFEGKVGMMGDAQEIANFGLLLNGVNPADSTLEDWQAAAEKLREQRDAGIVRAYYDQDFIQPLTNGDLWMTMAWSGDIYQQNAEEGTNLKFVVPDEGATLWTDNLMIPYTSQAPVDAIELMNFLYDPEIATGLTEYIAYITPVPYAQEVMAEWADAEDGSERGEALREMSESSLVFPTEGDYQKLHNYVNLEADAQEEFASLFHEITQS</sequence>
<feature type="compositionally biased region" description="Low complexity" evidence="5">
    <location>
        <begin position="1"/>
        <end position="28"/>
    </location>
</feature>
<dbReference type="GO" id="GO:0015846">
    <property type="term" value="P:polyamine transport"/>
    <property type="evidence" value="ECO:0007669"/>
    <property type="project" value="InterPro"/>
</dbReference>
<gene>
    <name evidence="6" type="ORF">HNR10_002236</name>
</gene>
<dbReference type="PROSITE" id="PS51318">
    <property type="entry name" value="TAT"/>
    <property type="match status" value="1"/>
</dbReference>
<keyword evidence="4" id="KW-0574">Periplasm</keyword>
<organism evidence="6 7">
    <name type="scientific">Nocardiopsis aegyptia</name>
    <dbReference type="NCBI Taxonomy" id="220378"/>
    <lineage>
        <taxon>Bacteria</taxon>
        <taxon>Bacillati</taxon>
        <taxon>Actinomycetota</taxon>
        <taxon>Actinomycetes</taxon>
        <taxon>Streptosporangiales</taxon>
        <taxon>Nocardiopsidaceae</taxon>
        <taxon>Nocardiopsis</taxon>
    </lineage>
</organism>
<dbReference type="EMBL" id="JACCFS010000001">
    <property type="protein sequence ID" value="NYJ34355.1"/>
    <property type="molecule type" value="Genomic_DNA"/>
</dbReference>
<dbReference type="PRINTS" id="PR00909">
    <property type="entry name" value="SPERMDNBNDNG"/>
</dbReference>
<name>A0A7Z0ELL6_9ACTN</name>
<dbReference type="InterPro" id="IPR006311">
    <property type="entry name" value="TAT_signal"/>
</dbReference>
<dbReference type="InterPro" id="IPR006059">
    <property type="entry name" value="SBP"/>
</dbReference>